<reference evidence="2" key="1">
    <citation type="submission" date="2007-06" db="EMBL/GenBank/DDBJ databases">
        <title>Complete sequence of Marinomonas sp. MWYL1.</title>
        <authorList>
            <consortium name="US DOE Joint Genome Institute"/>
            <person name="Copeland A."/>
            <person name="Lucas S."/>
            <person name="Lapidus A."/>
            <person name="Barry K."/>
            <person name="Glavina del Rio T."/>
            <person name="Dalin E."/>
            <person name="Tice H."/>
            <person name="Pitluck S."/>
            <person name="Kiss H."/>
            <person name="Brettin T."/>
            <person name="Bruce D."/>
            <person name="Detter J.C."/>
            <person name="Han C."/>
            <person name="Schmutz J."/>
            <person name="Larimer F."/>
            <person name="Land M."/>
            <person name="Hauser L."/>
            <person name="Kyrpides N."/>
            <person name="Kim E."/>
            <person name="Johnston A.W.B."/>
            <person name="Todd J.D."/>
            <person name="Rogers R."/>
            <person name="Wexler M."/>
            <person name="Bond P.L."/>
            <person name="Li Y."/>
            <person name="Richardson P."/>
        </authorList>
    </citation>
    <scope>NUCLEOTIDE SEQUENCE [LARGE SCALE GENOMIC DNA]</scope>
    <source>
        <strain evidence="2">MWYL1</strain>
    </source>
</reference>
<evidence type="ECO:0000313" key="2">
    <source>
        <dbReference type="EMBL" id="ABR70808.1"/>
    </source>
</evidence>
<feature type="domain" description="PhoD-like phosphatase metallophosphatase" evidence="1">
    <location>
        <begin position="285"/>
        <end position="555"/>
    </location>
</feature>
<dbReference type="AlphaFoldDB" id="A6VWH9"/>
<protein>
    <recommendedName>
        <fullName evidence="1">PhoD-like phosphatase metallophosphatase domain-containing protein</fullName>
    </recommendedName>
</protein>
<dbReference type="STRING" id="400668.Mmwyl1_1884"/>
<dbReference type="SUPFAM" id="SSF56300">
    <property type="entry name" value="Metallo-dependent phosphatases"/>
    <property type="match status" value="1"/>
</dbReference>
<evidence type="ECO:0000259" key="1">
    <source>
        <dbReference type="Pfam" id="PF09423"/>
    </source>
</evidence>
<name>A6VWH9_MARMS</name>
<dbReference type="Pfam" id="PF09423">
    <property type="entry name" value="PhoD"/>
    <property type="match status" value="1"/>
</dbReference>
<organism evidence="2">
    <name type="scientific">Marinomonas sp. (strain MWYL1)</name>
    <dbReference type="NCBI Taxonomy" id="400668"/>
    <lineage>
        <taxon>Bacteria</taxon>
        <taxon>Pseudomonadati</taxon>
        <taxon>Pseudomonadota</taxon>
        <taxon>Gammaproteobacteria</taxon>
        <taxon>Oceanospirillales</taxon>
        <taxon>Oceanospirillaceae</taxon>
        <taxon>Marinomonas</taxon>
    </lineage>
</organism>
<proteinExistence type="predicted"/>
<gene>
    <name evidence="2" type="ordered locus">Mmwyl1_1884</name>
</gene>
<dbReference type="KEGG" id="mmw:Mmwyl1_1884"/>
<dbReference type="PANTHER" id="PTHR37031:SF2">
    <property type="entry name" value="PHOD-LIKE PHOSPHATASE METALLOPHOSPHATASE DOMAIN-CONTAINING PROTEIN"/>
    <property type="match status" value="1"/>
</dbReference>
<accession>A6VWH9</accession>
<sequence>MAIICGPMVRHTTREKINIWQVLDHEFNEINLAVYSSLQSFDNIASEVSSRVVQLGSSCFAVMLSATIAPSDSNEVIYYDVIVDGEGLVETGLNKLVCLEGEKLPSVMIPKQHRYLYQASCRKPHDKQGIDHLAEIADLLKDTLGKETRPSQLYLTGDQIYADDVSPILLQSFQDVREALGLSHEMMYTDKNDSFDPDKMHLDGRWRKAKRKFGFTSGEKRSHLFSFAEYFCMYLFSFGASLPNQRFAKYKALQPRLTSLRRKDDREYHYSSMRYENEKVVLERFAQTATSQVRKALANISVYMMFDDHDVTDDWNLTEENKHNLSSSWLGKQVYVNALSAYIVCQHWGNQPDDFSPAMQQNIAALAKHPTQENHKPLEVLFSKYWGYLLEQTPPTLVLDTRTQRVYDGDNLELISGQQLNALGEKLALLSKTSTLILVSPTPMYGFNAIEAAQLSPLLTKLKAFSDREPWIASKKALKNLQNALLRTPDIKHVIIFSGDVHYGFLRRQHLAAQSVTFWQFCSSAACNSPVGGNVGLSLASAMAKHFYHDDTKYLMPNGKRPHFLTSDKNIGALELDIVNMALVPAKATLHCCSASGEIYEKRYDLRLNKYREYPS</sequence>
<dbReference type="InterPro" id="IPR029052">
    <property type="entry name" value="Metallo-depent_PP-like"/>
</dbReference>
<dbReference type="OrthoDB" id="9795624at2"/>
<dbReference type="PANTHER" id="PTHR37031">
    <property type="entry name" value="METALLOPHOSPHATASE BINDING DOMAIN PROTEIN"/>
    <property type="match status" value="1"/>
</dbReference>
<dbReference type="eggNOG" id="COG1203">
    <property type="taxonomic scope" value="Bacteria"/>
</dbReference>
<dbReference type="InterPro" id="IPR018946">
    <property type="entry name" value="PhoD-like_MPP"/>
</dbReference>
<dbReference type="EMBL" id="CP000749">
    <property type="protein sequence ID" value="ABR70808.1"/>
    <property type="molecule type" value="Genomic_DNA"/>
</dbReference>
<dbReference type="Gene3D" id="3.60.21.70">
    <property type="entry name" value="PhoD-like phosphatase"/>
    <property type="match status" value="1"/>
</dbReference>
<dbReference type="InterPro" id="IPR038607">
    <property type="entry name" value="PhoD-like_sf"/>
</dbReference>
<dbReference type="HOGENOM" id="CLU_020671_1_0_6"/>